<dbReference type="InterPro" id="IPR005845">
    <property type="entry name" value="A-D-PHexomutase_a/b/a-II"/>
</dbReference>
<evidence type="ECO:0000313" key="19">
    <source>
        <dbReference type="Proteomes" id="UP000886885"/>
    </source>
</evidence>
<evidence type="ECO:0000259" key="16">
    <source>
        <dbReference type="Pfam" id="PF02879"/>
    </source>
</evidence>
<evidence type="ECO:0000256" key="12">
    <source>
        <dbReference type="ARBA" id="ARBA00041398"/>
    </source>
</evidence>
<evidence type="ECO:0000256" key="3">
    <source>
        <dbReference type="ARBA" id="ARBA00010231"/>
    </source>
</evidence>
<comment type="caution">
    <text evidence="18">The sequence shown here is derived from an EMBL/GenBank/DDBJ whole genome shotgun (WGS) entry which is preliminary data.</text>
</comment>
<keyword evidence="19" id="KW-1185">Reference proteome</keyword>
<evidence type="ECO:0000259" key="15">
    <source>
        <dbReference type="Pfam" id="PF02878"/>
    </source>
</evidence>
<feature type="domain" description="Alpha-D-phosphohexomutase alpha/beta/alpha" evidence="17">
    <location>
        <begin position="406"/>
        <end position="507"/>
    </location>
</feature>
<evidence type="ECO:0000259" key="17">
    <source>
        <dbReference type="Pfam" id="PF02880"/>
    </source>
</evidence>
<evidence type="ECO:0000313" key="18">
    <source>
        <dbReference type="EMBL" id="KAG6747442.1"/>
    </source>
</evidence>
<comment type="catalytic activity">
    <reaction evidence="14">
        <text>O-phospho-L-seryl-[protein] + alpha-D-glucose 1-phosphate = alpha-D-glucose 1,6-bisphosphate + L-seryl-[protein]</text>
        <dbReference type="Rhea" id="RHEA:68748"/>
        <dbReference type="Rhea" id="RHEA-COMP:9863"/>
        <dbReference type="Rhea" id="RHEA-COMP:11604"/>
        <dbReference type="ChEBI" id="CHEBI:29999"/>
        <dbReference type="ChEBI" id="CHEBI:58392"/>
        <dbReference type="ChEBI" id="CHEBI:58601"/>
        <dbReference type="ChEBI" id="CHEBI:83421"/>
    </reaction>
</comment>
<comment type="catalytic activity">
    <reaction evidence="13">
        <text>alpha-D-glucose 1,6-bisphosphate + L-seryl-[protein] = O-phospho-L-seryl-[protein] + alpha-D-glucose 6-phosphate</text>
        <dbReference type="Rhea" id="RHEA:68752"/>
        <dbReference type="Rhea" id="RHEA-COMP:9863"/>
        <dbReference type="Rhea" id="RHEA-COMP:11604"/>
        <dbReference type="ChEBI" id="CHEBI:29999"/>
        <dbReference type="ChEBI" id="CHEBI:58225"/>
        <dbReference type="ChEBI" id="CHEBI:58392"/>
        <dbReference type="ChEBI" id="CHEBI:83421"/>
    </reaction>
</comment>
<dbReference type="InterPro" id="IPR045244">
    <property type="entry name" value="PGM"/>
</dbReference>
<evidence type="ECO:0000256" key="11">
    <source>
        <dbReference type="ARBA" id="ARBA00023277"/>
    </source>
</evidence>
<protein>
    <recommendedName>
        <fullName evidence="5">phosphoglucomutase (alpha-D-glucose-1,6-bisphosphate-dependent)</fullName>
        <ecNumber evidence="5">5.4.2.2</ecNumber>
    </recommendedName>
    <alternativeName>
        <fullName evidence="12">Glucose phosphomutase</fullName>
    </alternativeName>
</protein>
<evidence type="ECO:0000256" key="6">
    <source>
        <dbReference type="ARBA" id="ARBA00022526"/>
    </source>
</evidence>
<dbReference type="Proteomes" id="UP000886885">
    <property type="component" value="Chromosome 15A"/>
</dbReference>
<evidence type="ECO:0000256" key="2">
    <source>
        <dbReference type="ARBA" id="ARBA00001946"/>
    </source>
</evidence>
<dbReference type="FunFam" id="3.40.120.10:FF:000004">
    <property type="entry name" value="Phosphoglucomutase 5"/>
    <property type="match status" value="1"/>
</dbReference>
<organism evidence="18 19">
    <name type="scientific">Populus tomentosa</name>
    <name type="common">Chinese white poplar</name>
    <dbReference type="NCBI Taxonomy" id="118781"/>
    <lineage>
        <taxon>Eukaryota</taxon>
        <taxon>Viridiplantae</taxon>
        <taxon>Streptophyta</taxon>
        <taxon>Embryophyta</taxon>
        <taxon>Tracheophyta</taxon>
        <taxon>Spermatophyta</taxon>
        <taxon>Magnoliopsida</taxon>
        <taxon>eudicotyledons</taxon>
        <taxon>Gunneridae</taxon>
        <taxon>Pentapetalae</taxon>
        <taxon>rosids</taxon>
        <taxon>fabids</taxon>
        <taxon>Malpighiales</taxon>
        <taxon>Salicaceae</taxon>
        <taxon>Saliceae</taxon>
        <taxon>Populus</taxon>
    </lineage>
</organism>
<evidence type="ECO:0000256" key="7">
    <source>
        <dbReference type="ARBA" id="ARBA00022553"/>
    </source>
</evidence>
<dbReference type="EC" id="5.4.2.2" evidence="5"/>
<dbReference type="GO" id="GO:0004614">
    <property type="term" value="F:phosphoglucomutase activity"/>
    <property type="evidence" value="ECO:0007669"/>
    <property type="project" value="UniProtKB-EC"/>
</dbReference>
<comment type="catalytic activity">
    <reaction evidence="1">
        <text>alpha-D-glucose 1-phosphate = alpha-D-glucose 6-phosphate</text>
        <dbReference type="Rhea" id="RHEA:23536"/>
        <dbReference type="ChEBI" id="CHEBI:58225"/>
        <dbReference type="ChEBI" id="CHEBI:58601"/>
        <dbReference type="EC" id="5.4.2.2"/>
    </reaction>
</comment>
<evidence type="ECO:0000256" key="14">
    <source>
        <dbReference type="ARBA" id="ARBA00049409"/>
    </source>
</evidence>
<comment type="similarity">
    <text evidence="3">Belongs to the phosphohexose mutase family.</text>
</comment>
<evidence type="ECO:0000256" key="9">
    <source>
        <dbReference type="ARBA" id="ARBA00022842"/>
    </source>
</evidence>
<dbReference type="NCBIfam" id="NF005737">
    <property type="entry name" value="PRK07564.1-1"/>
    <property type="match status" value="1"/>
</dbReference>
<dbReference type="Pfam" id="PF02879">
    <property type="entry name" value="PGM_PMM_II"/>
    <property type="match status" value="1"/>
</dbReference>
<dbReference type="InterPro" id="IPR005846">
    <property type="entry name" value="A-D-PHexomutase_a/b/a-III"/>
</dbReference>
<dbReference type="InterPro" id="IPR005844">
    <property type="entry name" value="A-D-PHexomutase_a/b/a-I"/>
</dbReference>
<proteinExistence type="inferred from homology"/>
<evidence type="ECO:0000256" key="8">
    <source>
        <dbReference type="ARBA" id="ARBA00022723"/>
    </source>
</evidence>
<dbReference type="FunFam" id="3.30.310.50:FF:000002">
    <property type="entry name" value="Phosphoglucomutase 5"/>
    <property type="match status" value="1"/>
</dbReference>
<keyword evidence="11" id="KW-0119">Carbohydrate metabolism</keyword>
<dbReference type="EMBL" id="JAAWWB010000029">
    <property type="protein sequence ID" value="KAG6747442.1"/>
    <property type="molecule type" value="Genomic_DNA"/>
</dbReference>
<reference evidence="18" key="1">
    <citation type="journal article" date="2020" name="bioRxiv">
        <title>Hybrid origin of Populus tomentosa Carr. identified through genome sequencing and phylogenomic analysis.</title>
        <authorList>
            <person name="An X."/>
            <person name="Gao K."/>
            <person name="Chen Z."/>
            <person name="Li J."/>
            <person name="Yang X."/>
            <person name="Yang X."/>
            <person name="Zhou J."/>
            <person name="Guo T."/>
            <person name="Zhao T."/>
            <person name="Huang S."/>
            <person name="Miao D."/>
            <person name="Khan W.U."/>
            <person name="Rao P."/>
            <person name="Ye M."/>
            <person name="Lei B."/>
            <person name="Liao W."/>
            <person name="Wang J."/>
            <person name="Ji L."/>
            <person name="Li Y."/>
            <person name="Guo B."/>
            <person name="Mustafa N.S."/>
            <person name="Li S."/>
            <person name="Yun Q."/>
            <person name="Keller S.R."/>
            <person name="Mao J."/>
            <person name="Zhang R."/>
            <person name="Strauss S.H."/>
        </authorList>
    </citation>
    <scope>NUCLEOTIDE SEQUENCE</scope>
    <source>
        <strain evidence="18">GM15</strain>
        <tissue evidence="18">Leaf</tissue>
    </source>
</reference>
<keyword evidence="6" id="KW-0313">Glucose metabolism</keyword>
<feature type="domain" description="Alpha-D-phosphohexomutase alpha/beta/alpha" evidence="16">
    <location>
        <begin position="255"/>
        <end position="350"/>
    </location>
</feature>
<keyword evidence="9" id="KW-0460">Magnesium</keyword>
<feature type="domain" description="Alpha-D-phosphohexomutase alpha/beta/alpha" evidence="15">
    <location>
        <begin position="92"/>
        <end position="222"/>
    </location>
</feature>
<evidence type="ECO:0000256" key="13">
    <source>
        <dbReference type="ARBA" id="ARBA00049318"/>
    </source>
</evidence>
<dbReference type="GO" id="GO:0005829">
    <property type="term" value="C:cytosol"/>
    <property type="evidence" value="ECO:0007669"/>
    <property type="project" value="TreeGrafter"/>
</dbReference>
<comment type="subunit">
    <text evidence="4">Monomer.</text>
</comment>
<keyword evidence="8" id="KW-0479">Metal-binding</keyword>
<evidence type="ECO:0000256" key="1">
    <source>
        <dbReference type="ARBA" id="ARBA00000443"/>
    </source>
</evidence>
<dbReference type="Pfam" id="PF24947">
    <property type="entry name" value="PGM1_C_vert_fung"/>
    <property type="match status" value="1"/>
</dbReference>
<dbReference type="FunFam" id="3.40.120.10:FF:000009">
    <property type="entry name" value="Phosphoglucomutase, cytoplasmic 1"/>
    <property type="match status" value="1"/>
</dbReference>
<accession>A0A8X8CAU8</accession>
<dbReference type="AlphaFoldDB" id="A0A8X8CAU8"/>
<evidence type="ECO:0000256" key="5">
    <source>
        <dbReference type="ARBA" id="ARBA00012728"/>
    </source>
</evidence>
<sequence>MASCCCLRLENVIFSSTFRKLRQTSANGSVLHFSPISSLSLLSSSSALFSPILKTSHSLSSSLSVKASSSTAIAEPEGIKINSVPTKPIEGQKTGTSGLRKKVKVFTEENYLANWIQALFNSLPPEDYKNGVLVLGGDGRYFNREASQIIIKIAAGNGVGKILVGKEGIMSTPAANGGFIMSASHNPGGPEYDWGIKFNYNSGQPAPESITDKIYGNTLSISEIKMADIPDVDLSSLGVTEYGNFSVEVVDPVSDYLELMENVFDLELIKSLLSRSDFRFIFDAMHAVTGAYAKPIFVDKLGASLDSISNGVPLEDFGHGHPDPNLTYAKDLVNIMYGENGPDFGAASDGLELNFALKVWRSTLWHGLNKVSIAMDFRNTLSVNVVTNRDGDRNMILGRGFFVTPSDSVAIIAANAQEAIPYFMSGPKGLARSMPTSGALDRVAEKLNLPFFEVPTGWKFFGNLMDAGKLSICGEESFGTGSDHIREKDGIWAVLAWLSIIAYRNKDKQPGEKLVSVADVVKEHWATFGRNFFSRYDYEECESEGANKMIQNLRDIVSKSKPGDKYGNYTLQFADDFMYTDPVDGSVVSKQGVRLVFTDGSRIIFRLSGTGSAGATVRIYIEQYEPDVSKHEMDAQVALKPLIDLALSVSKLKDFTGRDKPTVIT</sequence>
<gene>
    <name evidence="18" type="ORF">POTOM_049846</name>
</gene>
<evidence type="ECO:0000256" key="4">
    <source>
        <dbReference type="ARBA" id="ARBA00011245"/>
    </source>
</evidence>
<keyword evidence="10" id="KW-0413">Isomerase</keyword>
<dbReference type="PROSITE" id="PS00710">
    <property type="entry name" value="PGM_PMM"/>
    <property type="match status" value="1"/>
</dbReference>
<name>A0A8X8CAU8_POPTO</name>
<dbReference type="FunFam" id="3.40.120.10:FF:000005">
    <property type="entry name" value="Phosphoglucomutase 5"/>
    <property type="match status" value="1"/>
</dbReference>
<dbReference type="PANTHER" id="PTHR22573">
    <property type="entry name" value="PHOSPHOHEXOMUTASE FAMILY MEMBER"/>
    <property type="match status" value="1"/>
</dbReference>
<evidence type="ECO:0000256" key="10">
    <source>
        <dbReference type="ARBA" id="ARBA00023235"/>
    </source>
</evidence>
<keyword evidence="7" id="KW-0597">Phosphoprotein</keyword>
<dbReference type="PANTHER" id="PTHR22573:SF59">
    <property type="entry name" value="PHOSPHOGLUCOMUTASE, CHLOROPLASTIC"/>
    <property type="match status" value="1"/>
</dbReference>
<dbReference type="Pfam" id="PF02880">
    <property type="entry name" value="PGM_PMM_III"/>
    <property type="match status" value="1"/>
</dbReference>
<dbReference type="OrthoDB" id="2291at2759"/>
<dbReference type="Pfam" id="PF02878">
    <property type="entry name" value="PGM_PMM_I"/>
    <property type="match status" value="1"/>
</dbReference>
<dbReference type="CDD" id="cd03085">
    <property type="entry name" value="PGM1"/>
    <property type="match status" value="1"/>
</dbReference>
<dbReference type="GO" id="GO:0006006">
    <property type="term" value="P:glucose metabolic process"/>
    <property type="evidence" value="ECO:0007669"/>
    <property type="project" value="UniProtKB-KW"/>
</dbReference>
<dbReference type="InterPro" id="IPR016066">
    <property type="entry name" value="A-D-PHexomutase_CS"/>
</dbReference>
<comment type="cofactor">
    <cofactor evidence="2">
        <name>Mg(2+)</name>
        <dbReference type="ChEBI" id="CHEBI:18420"/>
    </cofactor>
</comment>
<dbReference type="GO" id="GO:0000287">
    <property type="term" value="F:magnesium ion binding"/>
    <property type="evidence" value="ECO:0007669"/>
    <property type="project" value="InterPro"/>
</dbReference>